<sequence length="84" mass="8801">MARADRVTLFLFKLEPRPKAPFPAPERSPFGFDRAFKSAAAAATQAVSIEGSSSVEPRTGSGRRPVKLLDGGIGGTPSSSSPQQ</sequence>
<evidence type="ECO:0000313" key="2">
    <source>
        <dbReference type="EMBL" id="KAJ8344129.1"/>
    </source>
</evidence>
<comment type="caution">
    <text evidence="2">The sequence shown here is derived from an EMBL/GenBank/DDBJ whole genome shotgun (WGS) entry which is preliminary data.</text>
</comment>
<keyword evidence="3" id="KW-1185">Reference proteome</keyword>
<organism evidence="2 3">
    <name type="scientific">Synaphobranchus kaupii</name>
    <name type="common">Kaup's arrowtooth eel</name>
    <dbReference type="NCBI Taxonomy" id="118154"/>
    <lineage>
        <taxon>Eukaryota</taxon>
        <taxon>Metazoa</taxon>
        <taxon>Chordata</taxon>
        <taxon>Craniata</taxon>
        <taxon>Vertebrata</taxon>
        <taxon>Euteleostomi</taxon>
        <taxon>Actinopterygii</taxon>
        <taxon>Neopterygii</taxon>
        <taxon>Teleostei</taxon>
        <taxon>Anguilliformes</taxon>
        <taxon>Synaphobranchidae</taxon>
        <taxon>Synaphobranchus</taxon>
    </lineage>
</organism>
<name>A0A9Q1ESJ0_SYNKA</name>
<proteinExistence type="predicted"/>
<protein>
    <submittedName>
        <fullName evidence="2">Uncharacterized protein</fullName>
    </submittedName>
</protein>
<dbReference type="EMBL" id="JAINUF010000013">
    <property type="protein sequence ID" value="KAJ8344129.1"/>
    <property type="molecule type" value="Genomic_DNA"/>
</dbReference>
<feature type="region of interest" description="Disordered" evidence="1">
    <location>
        <begin position="46"/>
        <end position="84"/>
    </location>
</feature>
<reference evidence="2" key="1">
    <citation type="journal article" date="2023" name="Science">
        <title>Genome structures resolve the early diversification of teleost fishes.</title>
        <authorList>
            <person name="Parey E."/>
            <person name="Louis A."/>
            <person name="Montfort J."/>
            <person name="Bouchez O."/>
            <person name="Roques C."/>
            <person name="Iampietro C."/>
            <person name="Lluch J."/>
            <person name="Castinel A."/>
            <person name="Donnadieu C."/>
            <person name="Desvignes T."/>
            <person name="Floi Bucao C."/>
            <person name="Jouanno E."/>
            <person name="Wen M."/>
            <person name="Mejri S."/>
            <person name="Dirks R."/>
            <person name="Jansen H."/>
            <person name="Henkel C."/>
            <person name="Chen W.J."/>
            <person name="Zahm M."/>
            <person name="Cabau C."/>
            <person name="Klopp C."/>
            <person name="Thompson A.W."/>
            <person name="Robinson-Rechavi M."/>
            <person name="Braasch I."/>
            <person name="Lecointre G."/>
            <person name="Bobe J."/>
            <person name="Postlethwait J.H."/>
            <person name="Berthelot C."/>
            <person name="Roest Crollius H."/>
            <person name="Guiguen Y."/>
        </authorList>
    </citation>
    <scope>NUCLEOTIDE SEQUENCE</scope>
    <source>
        <strain evidence="2">WJC10195</strain>
    </source>
</reference>
<evidence type="ECO:0000313" key="3">
    <source>
        <dbReference type="Proteomes" id="UP001152622"/>
    </source>
</evidence>
<accession>A0A9Q1ESJ0</accession>
<dbReference type="Proteomes" id="UP001152622">
    <property type="component" value="Chromosome 13"/>
</dbReference>
<evidence type="ECO:0000256" key="1">
    <source>
        <dbReference type="SAM" id="MobiDB-lite"/>
    </source>
</evidence>
<gene>
    <name evidence="2" type="ORF">SKAU_G00314580</name>
</gene>
<dbReference type="AlphaFoldDB" id="A0A9Q1ESJ0"/>